<dbReference type="AlphaFoldDB" id="A0A097EQM6"/>
<reference evidence="2 3" key="1">
    <citation type="submission" date="2014-10" db="EMBL/GenBank/DDBJ databases">
        <title>Whole genome sequence of Francisella endociliophora strain FSC1006, isolated from a laboratory culture of the marine ciliate Euplotes raikovi.</title>
        <authorList>
            <person name="Granberg M."/>
            <person name="Backman S."/>
            <person name="Lundmark E."/>
            <person name="Nilsson E."/>
            <person name="Karlsson E."/>
            <person name="Thelaus J."/>
            <person name="Ohrman C."/>
            <person name="Larkeryd A."/>
            <person name="Stenberg P."/>
        </authorList>
    </citation>
    <scope>NUCLEOTIDE SEQUENCE [LARGE SCALE GENOMIC DNA]</scope>
    <source>
        <strain evidence="2 3">FSC1006</strain>
    </source>
</reference>
<keyword evidence="1" id="KW-0472">Membrane</keyword>
<accession>A0A097EQM6</accession>
<dbReference type="Proteomes" id="UP000029672">
    <property type="component" value="Chromosome"/>
</dbReference>
<evidence type="ECO:0000313" key="3">
    <source>
        <dbReference type="Proteomes" id="UP000029672"/>
    </source>
</evidence>
<evidence type="ECO:0000313" key="2">
    <source>
        <dbReference type="EMBL" id="AIT09874.1"/>
    </source>
</evidence>
<organism evidence="2 3">
    <name type="scientific">Candidatus Francisella endociliophora</name>
    <dbReference type="NCBI Taxonomy" id="653937"/>
    <lineage>
        <taxon>Bacteria</taxon>
        <taxon>Pseudomonadati</taxon>
        <taxon>Pseudomonadota</taxon>
        <taxon>Gammaproteobacteria</taxon>
        <taxon>Thiotrichales</taxon>
        <taxon>Francisellaceae</taxon>
        <taxon>Francisella</taxon>
    </lineage>
</organism>
<feature type="transmembrane region" description="Helical" evidence="1">
    <location>
        <begin position="29"/>
        <end position="51"/>
    </location>
</feature>
<name>A0A097EQM6_9GAMM</name>
<sequence>MRIKIMKTKNNKNLLNKLLCGDYSLAKTFWLSQLAIFLVALLTAYTASLIIKSPGVWSIYLFFHYMIFICCHIFILIAIWNSCKKYSGFFLWKLLSRFYSILGLIVFTLLIFSLVFGTTIIITDVNSDRDLKNQSIISKLDNYIINQNMPEEISKTLTLEKIINEDDVQTIIYKNIDPSKELDFNKIKTVFCKKKHNNQIKQILFKVHNQNNKVVQQYQLNYDMC</sequence>
<keyword evidence="1" id="KW-0812">Transmembrane</keyword>
<evidence type="ECO:0000256" key="1">
    <source>
        <dbReference type="SAM" id="Phobius"/>
    </source>
</evidence>
<feature type="transmembrane region" description="Helical" evidence="1">
    <location>
        <begin position="101"/>
        <end position="122"/>
    </location>
</feature>
<keyword evidence="1" id="KW-1133">Transmembrane helix</keyword>
<dbReference type="KEGG" id="frf:LO80_07755"/>
<dbReference type="HOGENOM" id="CLU_1198361_0_0_6"/>
<gene>
    <name evidence="2" type="ORF">LO80_07755</name>
</gene>
<keyword evidence="3" id="KW-1185">Reference proteome</keyword>
<feature type="transmembrane region" description="Helical" evidence="1">
    <location>
        <begin position="57"/>
        <end position="80"/>
    </location>
</feature>
<protein>
    <submittedName>
        <fullName evidence="2">Uncharacterized protein</fullName>
    </submittedName>
</protein>
<dbReference type="EMBL" id="CP009574">
    <property type="protein sequence ID" value="AIT09874.1"/>
    <property type="molecule type" value="Genomic_DNA"/>
</dbReference>
<proteinExistence type="predicted"/>
<dbReference type="STRING" id="1547445.LO80_07755"/>